<dbReference type="InterPro" id="IPR037401">
    <property type="entry name" value="SnoaL-like"/>
</dbReference>
<evidence type="ECO:0000313" key="3">
    <source>
        <dbReference type="Proteomes" id="UP000235005"/>
    </source>
</evidence>
<comment type="caution">
    <text evidence="2">The sequence shown here is derived from an EMBL/GenBank/DDBJ whole genome shotgun (WGS) entry which is preliminary data.</text>
</comment>
<proteinExistence type="predicted"/>
<gene>
    <name evidence="2" type="ORF">C0039_03525</name>
</gene>
<dbReference type="SUPFAM" id="SSF54427">
    <property type="entry name" value="NTF2-like"/>
    <property type="match status" value="1"/>
</dbReference>
<accession>A0A2N5X727</accession>
<dbReference type="RefSeq" id="WP_101517258.1">
    <property type="nucleotide sequence ID" value="NZ_PKUS01000002.1"/>
</dbReference>
<protein>
    <recommendedName>
        <fullName evidence="1">SnoaL-like domain-containing protein</fullName>
    </recommendedName>
</protein>
<dbReference type="EMBL" id="PKUS01000002">
    <property type="protein sequence ID" value="PLW70288.1"/>
    <property type="molecule type" value="Genomic_DNA"/>
</dbReference>
<keyword evidence="3" id="KW-1185">Reference proteome</keyword>
<dbReference type="Pfam" id="PF13577">
    <property type="entry name" value="SnoaL_4"/>
    <property type="match status" value="1"/>
</dbReference>
<dbReference type="Gene3D" id="3.10.450.50">
    <property type="match status" value="1"/>
</dbReference>
<feature type="domain" description="SnoaL-like" evidence="1">
    <location>
        <begin position="9"/>
        <end position="136"/>
    </location>
</feature>
<dbReference type="Proteomes" id="UP000235005">
    <property type="component" value="Unassembled WGS sequence"/>
</dbReference>
<dbReference type="CDD" id="cd00531">
    <property type="entry name" value="NTF2_like"/>
    <property type="match status" value="1"/>
</dbReference>
<dbReference type="AlphaFoldDB" id="A0A2N5X727"/>
<organism evidence="2 3">
    <name type="scientific">Pseudohalioglobus lutimaris</name>
    <dbReference type="NCBI Taxonomy" id="1737061"/>
    <lineage>
        <taxon>Bacteria</taxon>
        <taxon>Pseudomonadati</taxon>
        <taxon>Pseudomonadota</taxon>
        <taxon>Gammaproteobacteria</taxon>
        <taxon>Cellvibrionales</taxon>
        <taxon>Halieaceae</taxon>
        <taxon>Pseudohalioglobus</taxon>
    </lineage>
</organism>
<evidence type="ECO:0000313" key="2">
    <source>
        <dbReference type="EMBL" id="PLW70288.1"/>
    </source>
</evidence>
<name>A0A2N5X727_9GAMM</name>
<dbReference type="InterPro" id="IPR032710">
    <property type="entry name" value="NTF2-like_dom_sf"/>
</dbReference>
<dbReference type="OrthoDB" id="1492465at2"/>
<reference evidence="2 3" key="1">
    <citation type="submission" date="2018-01" db="EMBL/GenBank/DDBJ databases">
        <title>The draft genome sequence of Halioglobus lutimaris HF004.</title>
        <authorList>
            <person name="Du Z.-J."/>
            <person name="Shi M.-J."/>
        </authorList>
    </citation>
    <scope>NUCLEOTIDE SEQUENCE [LARGE SCALE GENOMIC DNA]</scope>
    <source>
        <strain evidence="2 3">HF004</strain>
    </source>
</reference>
<sequence>MDDLPTLIRRLTDLEAIRDLVRRYAHYVWQGQALNAVDLFAVDGLMDMGPDGVIKGRQNLRAIYAEKVGGDLLLHPFVHNHVIDYGPDDCGDVVEAAGTCYLDLRCVRDGQSLMGSGYYQDVYVREQGVWKFRSRKLNMCYLAKPVDGWL</sequence>
<evidence type="ECO:0000259" key="1">
    <source>
        <dbReference type="Pfam" id="PF13577"/>
    </source>
</evidence>